<evidence type="ECO:0000313" key="2">
    <source>
        <dbReference type="WBParaSite" id="PDA_v2.g5280.t1"/>
    </source>
</evidence>
<proteinExistence type="predicted"/>
<dbReference type="Proteomes" id="UP000887578">
    <property type="component" value="Unplaced"/>
</dbReference>
<evidence type="ECO:0000313" key="1">
    <source>
        <dbReference type="Proteomes" id="UP000887578"/>
    </source>
</evidence>
<accession>A0A914QPG9</accession>
<keyword evidence="1" id="KW-1185">Reference proteome</keyword>
<name>A0A914QPG9_9BILA</name>
<reference evidence="2" key="1">
    <citation type="submission" date="2022-11" db="UniProtKB">
        <authorList>
            <consortium name="WormBaseParasite"/>
        </authorList>
    </citation>
    <scope>IDENTIFICATION</scope>
</reference>
<organism evidence="1 2">
    <name type="scientific">Panagrolaimus davidi</name>
    <dbReference type="NCBI Taxonomy" id="227884"/>
    <lineage>
        <taxon>Eukaryota</taxon>
        <taxon>Metazoa</taxon>
        <taxon>Ecdysozoa</taxon>
        <taxon>Nematoda</taxon>
        <taxon>Chromadorea</taxon>
        <taxon>Rhabditida</taxon>
        <taxon>Tylenchina</taxon>
        <taxon>Panagrolaimomorpha</taxon>
        <taxon>Panagrolaimoidea</taxon>
        <taxon>Panagrolaimidae</taxon>
        <taxon>Panagrolaimus</taxon>
    </lineage>
</organism>
<dbReference type="WBParaSite" id="PDA_v2.g5280.t1">
    <property type="protein sequence ID" value="PDA_v2.g5280.t1"/>
    <property type="gene ID" value="PDA_v2.g5280"/>
</dbReference>
<dbReference type="AlphaFoldDB" id="A0A914QPG9"/>
<protein>
    <submittedName>
        <fullName evidence="2">Uncharacterized protein</fullName>
    </submittedName>
</protein>
<sequence length="149" mass="17525">MTEHLFVTFVNHGPLSWVIFEHKGPKVSNPILRTQPQQAFLGWDKRYPYVIDDGNSDAATEIDEQDLEKRAGGLRNPYSWMNRDNKRNKRSRNPYAWLSLEENRSLQGDSAPPLSYGWFKTMDKKSRNPYSWMAAPKRARNPYSWMNFI</sequence>